<keyword evidence="7 10" id="KW-0472">Membrane</keyword>
<dbReference type="PANTHER" id="PTHR30329">
    <property type="entry name" value="STATOR ELEMENT OF FLAGELLAR MOTOR COMPLEX"/>
    <property type="match status" value="1"/>
</dbReference>
<dbReference type="Pfam" id="PF01389">
    <property type="entry name" value="OmpA_membrane"/>
    <property type="match status" value="1"/>
</dbReference>
<reference evidence="15" key="1">
    <citation type="submission" date="2020-11" db="EMBL/GenBank/DDBJ databases">
        <title>Bacterial whole genome sequence for Caenimonas sp. DR4.4.</title>
        <authorList>
            <person name="Le V."/>
            <person name="Ko S.-R."/>
            <person name="Ahn C.-Y."/>
            <person name="Oh H.-M."/>
        </authorList>
    </citation>
    <scope>NUCLEOTIDE SEQUENCE</scope>
    <source>
        <strain evidence="15">DR4.4</strain>
    </source>
</reference>
<keyword evidence="5" id="KW-0406">Ion transport</keyword>
<dbReference type="Gene3D" id="2.40.160.20">
    <property type="match status" value="1"/>
</dbReference>
<sequence length="383" mass="39397">MTLNPTSRVLGLALLAVCGGASAQPLDSGWYAGGSAGRSAATIDDTRIRGGLAGQGLGTTSIDDRDRSNGYKLFGGYQFSPYIGVEAGLVDLGRFGYTAQTTPAGSLNGDIRVRGMNLDLVGTLPLFGRLSALGRVGVASLRSSDGFSATGAARVPYANANPSQRSANLKLGAGLSYAVTDALSVRLEGERYRLKDAVGNTGHADLLSVGLVYRFGVRPPPPRMAEAPVVVAAAPPPAAAPMPPPPPPPAPPPAPAAPMRVSLSADSLFDFDKSVVKPEGRAALDKLAADLRGVRYDAIAVTGHTDRFGSHAYNMKLSQRRAEAVADYLVKAGIAAGSISAKGVDGDNPVTQPGACKGNKPTPAVVACLQPDRRVDVEVTGSR</sequence>
<comment type="similarity">
    <text evidence="11">Belongs to the outer membrane OOP (TC 1.B.6) superfamily.</text>
</comment>
<feature type="signal peptide" evidence="13">
    <location>
        <begin position="1"/>
        <end position="23"/>
    </location>
</feature>
<evidence type="ECO:0000256" key="7">
    <source>
        <dbReference type="ARBA" id="ARBA00023136"/>
    </source>
</evidence>
<dbReference type="PRINTS" id="PR01021">
    <property type="entry name" value="OMPADOMAIN"/>
</dbReference>
<dbReference type="InterPro" id="IPR011250">
    <property type="entry name" value="OMP/PagP_B-barrel"/>
</dbReference>
<proteinExistence type="inferred from homology"/>
<dbReference type="SUPFAM" id="SSF56925">
    <property type="entry name" value="OMPA-like"/>
    <property type="match status" value="1"/>
</dbReference>
<evidence type="ECO:0000313" key="16">
    <source>
        <dbReference type="Proteomes" id="UP000651050"/>
    </source>
</evidence>
<dbReference type="InterPro" id="IPR000498">
    <property type="entry name" value="OmpA-like_TM_dom"/>
</dbReference>
<comment type="caution">
    <text evidence="15">The sequence shown here is derived from an EMBL/GenBank/DDBJ whole genome shotgun (WGS) entry which is preliminary data.</text>
</comment>
<dbReference type="EMBL" id="JADWYS010000001">
    <property type="protein sequence ID" value="MBG9389291.1"/>
    <property type="molecule type" value="Genomic_DNA"/>
</dbReference>
<dbReference type="InterPro" id="IPR006664">
    <property type="entry name" value="OMP_bac"/>
</dbReference>
<keyword evidence="2" id="KW-0813">Transport</keyword>
<evidence type="ECO:0000313" key="15">
    <source>
        <dbReference type="EMBL" id="MBG9389291.1"/>
    </source>
</evidence>
<evidence type="ECO:0000256" key="5">
    <source>
        <dbReference type="ARBA" id="ARBA00023065"/>
    </source>
</evidence>
<keyword evidence="4" id="KW-0812">Transmembrane</keyword>
<dbReference type="GO" id="GO:0009279">
    <property type="term" value="C:cell outer membrane"/>
    <property type="evidence" value="ECO:0007669"/>
    <property type="project" value="UniProtKB-SubCell"/>
</dbReference>
<keyword evidence="16" id="KW-1185">Reference proteome</keyword>
<dbReference type="PRINTS" id="PR01022">
    <property type="entry name" value="OUTRMMBRANEA"/>
</dbReference>
<feature type="region of interest" description="Disordered" evidence="12">
    <location>
        <begin position="237"/>
        <end position="258"/>
    </location>
</feature>
<name>A0A931H652_9BURK</name>
<organism evidence="15 16">
    <name type="scientific">Caenimonas aquaedulcis</name>
    <dbReference type="NCBI Taxonomy" id="2793270"/>
    <lineage>
        <taxon>Bacteria</taxon>
        <taxon>Pseudomonadati</taxon>
        <taxon>Pseudomonadota</taxon>
        <taxon>Betaproteobacteria</taxon>
        <taxon>Burkholderiales</taxon>
        <taxon>Comamonadaceae</taxon>
        <taxon>Caenimonas</taxon>
    </lineage>
</organism>
<dbReference type="InterPro" id="IPR006665">
    <property type="entry name" value="OmpA-like"/>
</dbReference>
<dbReference type="GO" id="GO:0046930">
    <property type="term" value="C:pore complex"/>
    <property type="evidence" value="ECO:0007669"/>
    <property type="project" value="UniProtKB-KW"/>
</dbReference>
<dbReference type="CDD" id="cd07185">
    <property type="entry name" value="OmpA_C-like"/>
    <property type="match status" value="1"/>
</dbReference>
<evidence type="ECO:0000256" key="11">
    <source>
        <dbReference type="RuleBase" id="RU003859"/>
    </source>
</evidence>
<evidence type="ECO:0000259" key="14">
    <source>
        <dbReference type="PROSITE" id="PS51123"/>
    </source>
</evidence>
<dbReference type="PROSITE" id="PS51123">
    <property type="entry name" value="OMPA_2"/>
    <property type="match status" value="1"/>
</dbReference>
<evidence type="ECO:0000256" key="10">
    <source>
        <dbReference type="PROSITE-ProRule" id="PRU00473"/>
    </source>
</evidence>
<feature type="domain" description="OmpA-like" evidence="14">
    <location>
        <begin position="256"/>
        <end position="383"/>
    </location>
</feature>
<evidence type="ECO:0000256" key="12">
    <source>
        <dbReference type="SAM" id="MobiDB-lite"/>
    </source>
</evidence>
<evidence type="ECO:0000256" key="13">
    <source>
        <dbReference type="SAM" id="SignalP"/>
    </source>
</evidence>
<evidence type="ECO:0000256" key="6">
    <source>
        <dbReference type="ARBA" id="ARBA00023114"/>
    </source>
</evidence>
<evidence type="ECO:0000256" key="4">
    <source>
        <dbReference type="ARBA" id="ARBA00022692"/>
    </source>
</evidence>
<dbReference type="RefSeq" id="WP_196987097.1">
    <property type="nucleotide sequence ID" value="NZ_JADWYS010000001.1"/>
</dbReference>
<evidence type="ECO:0000256" key="8">
    <source>
        <dbReference type="ARBA" id="ARBA00023157"/>
    </source>
</evidence>
<keyword evidence="13" id="KW-0732">Signal</keyword>
<feature type="compositionally biased region" description="Pro residues" evidence="12">
    <location>
        <begin position="237"/>
        <end position="256"/>
    </location>
</feature>
<feature type="chain" id="PRO_5037817843" evidence="13">
    <location>
        <begin position="24"/>
        <end position="383"/>
    </location>
</feature>
<comment type="subcellular location">
    <subcellularLocation>
        <location evidence="1">Cell outer membrane</location>
        <topology evidence="1">Multi-pass membrane protein</topology>
    </subcellularLocation>
</comment>
<gene>
    <name evidence="15" type="ORF">I5803_14745</name>
</gene>
<accession>A0A931H652</accession>
<dbReference type="Pfam" id="PF00691">
    <property type="entry name" value="OmpA"/>
    <property type="match status" value="1"/>
</dbReference>
<dbReference type="InterPro" id="IPR002368">
    <property type="entry name" value="OmpA"/>
</dbReference>
<dbReference type="GO" id="GO:0006811">
    <property type="term" value="P:monoatomic ion transport"/>
    <property type="evidence" value="ECO:0007669"/>
    <property type="project" value="UniProtKB-KW"/>
</dbReference>
<dbReference type="InterPro" id="IPR050330">
    <property type="entry name" value="Bact_OuterMem_StrucFunc"/>
</dbReference>
<keyword evidence="6" id="KW-0626">Porin</keyword>
<evidence type="ECO:0000256" key="1">
    <source>
        <dbReference type="ARBA" id="ARBA00004571"/>
    </source>
</evidence>
<dbReference type="InterPro" id="IPR036737">
    <property type="entry name" value="OmpA-like_sf"/>
</dbReference>
<dbReference type="AlphaFoldDB" id="A0A931H652"/>
<evidence type="ECO:0000256" key="3">
    <source>
        <dbReference type="ARBA" id="ARBA00022452"/>
    </source>
</evidence>
<evidence type="ECO:0000256" key="9">
    <source>
        <dbReference type="ARBA" id="ARBA00023237"/>
    </source>
</evidence>
<keyword evidence="8" id="KW-1015">Disulfide bond</keyword>
<keyword evidence="3" id="KW-1134">Transmembrane beta strand</keyword>
<dbReference type="Proteomes" id="UP000651050">
    <property type="component" value="Unassembled WGS sequence"/>
</dbReference>
<dbReference type="PANTHER" id="PTHR30329:SF21">
    <property type="entry name" value="LIPOPROTEIN YIAD-RELATED"/>
    <property type="match status" value="1"/>
</dbReference>
<dbReference type="GO" id="GO:0015288">
    <property type="term" value="F:porin activity"/>
    <property type="evidence" value="ECO:0007669"/>
    <property type="project" value="UniProtKB-KW"/>
</dbReference>
<keyword evidence="9" id="KW-0998">Cell outer membrane</keyword>
<evidence type="ECO:0000256" key="2">
    <source>
        <dbReference type="ARBA" id="ARBA00022448"/>
    </source>
</evidence>
<protein>
    <submittedName>
        <fullName evidence="15">OmpA family protein</fullName>
    </submittedName>
</protein>
<dbReference type="Gene3D" id="3.30.1330.60">
    <property type="entry name" value="OmpA-like domain"/>
    <property type="match status" value="1"/>
</dbReference>
<dbReference type="SUPFAM" id="SSF103088">
    <property type="entry name" value="OmpA-like"/>
    <property type="match status" value="1"/>
</dbReference>